<proteinExistence type="predicted"/>
<gene>
    <name evidence="1" type="ORF">KQX54_015083</name>
</gene>
<protein>
    <submittedName>
        <fullName evidence="1">Uncharacterized protein</fullName>
    </submittedName>
</protein>
<name>A0AAV7IVT5_COTGL</name>
<dbReference type="AlphaFoldDB" id="A0AAV7IVT5"/>
<evidence type="ECO:0000313" key="1">
    <source>
        <dbReference type="EMBL" id="KAH0558237.1"/>
    </source>
</evidence>
<evidence type="ECO:0000313" key="2">
    <source>
        <dbReference type="Proteomes" id="UP000826195"/>
    </source>
</evidence>
<dbReference type="Proteomes" id="UP000826195">
    <property type="component" value="Unassembled WGS sequence"/>
</dbReference>
<comment type="caution">
    <text evidence="1">The sequence shown here is derived from an EMBL/GenBank/DDBJ whole genome shotgun (WGS) entry which is preliminary data.</text>
</comment>
<keyword evidence="2" id="KW-1185">Reference proteome</keyword>
<organism evidence="1 2">
    <name type="scientific">Cotesia glomerata</name>
    <name type="common">Lepidopteran parasitic wasp</name>
    <name type="synonym">Apanteles glomeratus</name>
    <dbReference type="NCBI Taxonomy" id="32391"/>
    <lineage>
        <taxon>Eukaryota</taxon>
        <taxon>Metazoa</taxon>
        <taxon>Ecdysozoa</taxon>
        <taxon>Arthropoda</taxon>
        <taxon>Hexapoda</taxon>
        <taxon>Insecta</taxon>
        <taxon>Pterygota</taxon>
        <taxon>Neoptera</taxon>
        <taxon>Endopterygota</taxon>
        <taxon>Hymenoptera</taxon>
        <taxon>Apocrita</taxon>
        <taxon>Ichneumonoidea</taxon>
        <taxon>Braconidae</taxon>
        <taxon>Microgastrinae</taxon>
        <taxon>Cotesia</taxon>
    </lineage>
</organism>
<reference evidence="1 2" key="1">
    <citation type="journal article" date="2021" name="J. Hered.">
        <title>A chromosome-level genome assembly of the parasitoid wasp, Cotesia glomerata (Hymenoptera: Braconidae).</title>
        <authorList>
            <person name="Pinto B.J."/>
            <person name="Weis J.J."/>
            <person name="Gamble T."/>
            <person name="Ode P.J."/>
            <person name="Paul R."/>
            <person name="Zaspel J.M."/>
        </authorList>
    </citation>
    <scope>NUCLEOTIDE SEQUENCE [LARGE SCALE GENOMIC DNA]</scope>
    <source>
        <strain evidence="1">CgM1</strain>
    </source>
</reference>
<sequence>MVNEQANQPLCIAAIALKWARLVLNDIHRQVLFATSHAIPILNSRGLFWAHCILPRASRAKRSDAISGEEKREKFEGQRSAVAVGGGGGGTLVRMIHAISS</sequence>
<dbReference type="EMBL" id="JAHXZJ010000747">
    <property type="protein sequence ID" value="KAH0558237.1"/>
    <property type="molecule type" value="Genomic_DNA"/>
</dbReference>
<accession>A0AAV7IVT5</accession>